<organism evidence="11 12">
    <name type="scientific">Aromatoleum anaerobium</name>
    <dbReference type="NCBI Taxonomy" id="182180"/>
    <lineage>
        <taxon>Bacteria</taxon>
        <taxon>Pseudomonadati</taxon>
        <taxon>Pseudomonadota</taxon>
        <taxon>Betaproteobacteria</taxon>
        <taxon>Rhodocyclales</taxon>
        <taxon>Rhodocyclaceae</taxon>
        <taxon>Aromatoleum</taxon>
    </lineage>
</organism>
<dbReference type="EMBL" id="WTVG01000006">
    <property type="protein sequence ID" value="NMG23835.1"/>
    <property type="molecule type" value="Genomic_DNA"/>
</dbReference>
<comment type="cofactor">
    <cofactor evidence="1">
        <name>Mg(2+)</name>
        <dbReference type="ChEBI" id="CHEBI:18420"/>
    </cofactor>
</comment>
<evidence type="ECO:0000256" key="2">
    <source>
        <dbReference type="ARBA" id="ARBA00022649"/>
    </source>
</evidence>
<dbReference type="PANTHER" id="PTHR33571">
    <property type="entry name" value="SSL8005 PROTEIN"/>
    <property type="match status" value="1"/>
</dbReference>
<evidence type="ECO:0000256" key="3">
    <source>
        <dbReference type="ARBA" id="ARBA00022679"/>
    </source>
</evidence>
<keyword evidence="6" id="KW-0547">Nucleotide-binding</keyword>
<name>A0ABX1PH56_9RHOO</name>
<dbReference type="Pfam" id="PF01909">
    <property type="entry name" value="NTP_transf_2"/>
    <property type="match status" value="1"/>
</dbReference>
<dbReference type="InterPro" id="IPR002934">
    <property type="entry name" value="Polymerase_NTP_transf_dom"/>
</dbReference>
<comment type="caution">
    <text evidence="11">The sequence shown here is derived from an EMBL/GenBank/DDBJ whole genome shotgun (WGS) entry which is preliminary data.</text>
</comment>
<gene>
    <name evidence="11" type="ORF">GO606_03680</name>
</gene>
<keyword evidence="12" id="KW-1185">Reference proteome</keyword>
<keyword evidence="3" id="KW-0808">Transferase</keyword>
<dbReference type="CDD" id="cd05403">
    <property type="entry name" value="NT_KNTase_like"/>
    <property type="match status" value="1"/>
</dbReference>
<reference evidence="11" key="1">
    <citation type="submission" date="2019-12" db="EMBL/GenBank/DDBJ databases">
        <title>Comparative genomics gives insights into the taxonomy of the Azoarcus-Aromatoleum group and reveals separate origins of nif in the plant-associated Azoarcus and non-plant-associated Aromatoleum sub-groups.</title>
        <authorList>
            <person name="Lafos M."/>
            <person name="Maluk M."/>
            <person name="Batista M."/>
            <person name="Junghare M."/>
            <person name="Carmona M."/>
            <person name="Faoro H."/>
            <person name="Cruz L.M."/>
            <person name="Battistoni F."/>
            <person name="De Souza E."/>
            <person name="Pedrosa F."/>
            <person name="Chen W.-M."/>
            <person name="Poole P.S."/>
            <person name="Dixon R.A."/>
            <person name="James E.K."/>
        </authorList>
    </citation>
    <scope>NUCLEOTIDE SEQUENCE</scope>
    <source>
        <strain evidence="11">LuFRes1</strain>
    </source>
</reference>
<dbReference type="Proteomes" id="UP000615989">
    <property type="component" value="Unassembled WGS sequence"/>
</dbReference>
<protein>
    <submittedName>
        <fullName evidence="11">Nucleotidyltransferase</fullName>
    </submittedName>
</protein>
<evidence type="ECO:0000256" key="6">
    <source>
        <dbReference type="ARBA" id="ARBA00022741"/>
    </source>
</evidence>
<evidence type="ECO:0000256" key="1">
    <source>
        <dbReference type="ARBA" id="ARBA00001946"/>
    </source>
</evidence>
<sequence>MTPSQLLATHRDKILRIVAAHRASHPRVFGSVLRGEDSESSDLDLLVDPDAGATLLDLGDIQLDLEELLGIRVDVLTPGDLPQKFRNQVLKEARPL</sequence>
<dbReference type="SUPFAM" id="SSF81301">
    <property type="entry name" value="Nucleotidyltransferase"/>
    <property type="match status" value="1"/>
</dbReference>
<keyword evidence="7" id="KW-0067">ATP-binding</keyword>
<feature type="domain" description="Polymerase nucleotidyl transferase" evidence="10">
    <location>
        <begin position="28"/>
        <end position="94"/>
    </location>
</feature>
<evidence type="ECO:0000259" key="10">
    <source>
        <dbReference type="Pfam" id="PF01909"/>
    </source>
</evidence>
<evidence type="ECO:0000256" key="9">
    <source>
        <dbReference type="ARBA" id="ARBA00038276"/>
    </source>
</evidence>
<evidence type="ECO:0000256" key="4">
    <source>
        <dbReference type="ARBA" id="ARBA00022695"/>
    </source>
</evidence>
<keyword evidence="4" id="KW-0548">Nucleotidyltransferase</keyword>
<dbReference type="InterPro" id="IPR043519">
    <property type="entry name" value="NT_sf"/>
</dbReference>
<dbReference type="InterPro" id="IPR052038">
    <property type="entry name" value="Type-VII_TA_antitoxin"/>
</dbReference>
<dbReference type="RefSeq" id="WP_169117234.1">
    <property type="nucleotide sequence ID" value="NZ_WTVG02000036.1"/>
</dbReference>
<dbReference type="Gene3D" id="3.30.460.10">
    <property type="entry name" value="Beta Polymerase, domain 2"/>
    <property type="match status" value="1"/>
</dbReference>
<evidence type="ECO:0000313" key="12">
    <source>
        <dbReference type="Proteomes" id="UP000615989"/>
    </source>
</evidence>
<evidence type="ECO:0000256" key="7">
    <source>
        <dbReference type="ARBA" id="ARBA00022840"/>
    </source>
</evidence>
<keyword evidence="8" id="KW-0460">Magnesium</keyword>
<proteinExistence type="inferred from homology"/>
<keyword evidence="5" id="KW-0479">Metal-binding</keyword>
<comment type="similarity">
    <text evidence="9">Belongs to the MntA antitoxin family.</text>
</comment>
<evidence type="ECO:0000313" key="11">
    <source>
        <dbReference type="EMBL" id="NMG23835.1"/>
    </source>
</evidence>
<evidence type="ECO:0000256" key="8">
    <source>
        <dbReference type="ARBA" id="ARBA00022842"/>
    </source>
</evidence>
<accession>A0ABX1PH56</accession>
<keyword evidence="2" id="KW-1277">Toxin-antitoxin system</keyword>
<dbReference type="PANTHER" id="PTHR33571:SF12">
    <property type="entry name" value="BSL3053 PROTEIN"/>
    <property type="match status" value="1"/>
</dbReference>
<evidence type="ECO:0000256" key="5">
    <source>
        <dbReference type="ARBA" id="ARBA00022723"/>
    </source>
</evidence>